<evidence type="ECO:0000313" key="6">
    <source>
        <dbReference type="Proteomes" id="UP001173578"/>
    </source>
</evidence>
<evidence type="ECO:0000259" key="4">
    <source>
        <dbReference type="Pfam" id="PF00717"/>
    </source>
</evidence>
<reference evidence="5" key="2">
    <citation type="journal article" date="2022" name="Sci. Total Environ.">
        <title>Prevalence, transmission, and molecular epidemiology of tet(X)-positive bacteria among humans, animals, and environmental niches in China: An epidemiological, and genomic-based study.</title>
        <authorList>
            <person name="Dong N."/>
            <person name="Zeng Y."/>
            <person name="Cai C."/>
            <person name="Sun C."/>
            <person name="Lu J."/>
            <person name="Liu C."/>
            <person name="Zhou H."/>
            <person name="Sun Q."/>
            <person name="Shu L."/>
            <person name="Wang H."/>
            <person name="Wang Y."/>
            <person name="Wang S."/>
            <person name="Wu C."/>
            <person name="Chan E.W."/>
            <person name="Chen G."/>
            <person name="Shen Z."/>
            <person name="Chen S."/>
            <person name="Zhang R."/>
        </authorList>
    </citation>
    <scope>NUCLEOTIDE SEQUENCE</scope>
    <source>
        <strain evidence="5">210</strain>
    </source>
</reference>
<dbReference type="PANTHER" id="PTHR40661">
    <property type="match status" value="1"/>
</dbReference>
<dbReference type="GO" id="GO:0003677">
    <property type="term" value="F:DNA binding"/>
    <property type="evidence" value="ECO:0007669"/>
    <property type="project" value="UniProtKB-KW"/>
</dbReference>
<protein>
    <submittedName>
        <fullName evidence="5">Helix-turn-helix transcriptional regulator</fullName>
    </submittedName>
</protein>
<organism evidence="5 6">
    <name type="scientific">Empedobacter falsenii</name>
    <dbReference type="NCBI Taxonomy" id="343874"/>
    <lineage>
        <taxon>Bacteria</taxon>
        <taxon>Pseudomonadati</taxon>
        <taxon>Bacteroidota</taxon>
        <taxon>Flavobacteriia</taxon>
        <taxon>Flavobacteriales</taxon>
        <taxon>Weeksellaceae</taxon>
        <taxon>Empedobacter</taxon>
    </lineage>
</organism>
<feature type="domain" description="Peptidase S24/S26A/S26B/S26C" evidence="4">
    <location>
        <begin position="104"/>
        <end position="223"/>
    </location>
</feature>
<dbReference type="Pfam" id="PF00717">
    <property type="entry name" value="Peptidase_S24"/>
    <property type="match status" value="1"/>
</dbReference>
<gene>
    <name evidence="5" type="ORF">HX095_09875</name>
</gene>
<name>A0AAW7DIN8_9FLAO</name>
<accession>A0AAW7DIN8</accession>
<keyword evidence="1" id="KW-0805">Transcription regulation</keyword>
<dbReference type="EMBL" id="JACALR010000004">
    <property type="protein sequence ID" value="MDM1551523.1"/>
    <property type="molecule type" value="Genomic_DNA"/>
</dbReference>
<dbReference type="RefSeq" id="WP_286486071.1">
    <property type="nucleotide sequence ID" value="NZ_JACAGH010000003.1"/>
</dbReference>
<proteinExistence type="predicted"/>
<keyword evidence="3" id="KW-0804">Transcription</keyword>
<dbReference type="SUPFAM" id="SSF51306">
    <property type="entry name" value="LexA/Signal peptidase"/>
    <property type="match status" value="1"/>
</dbReference>
<dbReference type="AlphaFoldDB" id="A0AAW7DIN8"/>
<keyword evidence="2" id="KW-0238">DNA-binding</keyword>
<comment type="caution">
    <text evidence="5">The sequence shown here is derived from an EMBL/GenBank/DDBJ whole genome shotgun (WGS) entry which is preliminary data.</text>
</comment>
<evidence type="ECO:0000256" key="1">
    <source>
        <dbReference type="ARBA" id="ARBA00023015"/>
    </source>
</evidence>
<dbReference type="CDD" id="cd06529">
    <property type="entry name" value="S24_LexA-like"/>
    <property type="match status" value="1"/>
</dbReference>
<dbReference type="InterPro" id="IPR036286">
    <property type="entry name" value="LexA/Signal_pep-like_sf"/>
</dbReference>
<dbReference type="InterPro" id="IPR015927">
    <property type="entry name" value="Peptidase_S24_S26A/B/C"/>
</dbReference>
<dbReference type="InterPro" id="IPR039418">
    <property type="entry name" value="LexA-like"/>
</dbReference>
<evidence type="ECO:0000313" key="5">
    <source>
        <dbReference type="EMBL" id="MDM1551523.1"/>
    </source>
</evidence>
<dbReference type="PANTHER" id="PTHR40661:SF1">
    <property type="entry name" value="HTH CRO_C1-TYPE DOMAIN-CONTAINING PROTEIN"/>
    <property type="match status" value="1"/>
</dbReference>
<sequence length="238" mass="27221">MNFATTKERIIQYIDYKGIAIKDFLIKTDIKRGFLDSDKLKSTVSDVFIAKIIAAYPDINVNWLLTGEGDMIKNENNSKSSVVSEPLSLFRKTKDKKYSNQEIPLYDFEASAGLKELFDTDAPRKVLDTIRIPNLPKCDGAISVTGDSMYPLLKSGDIILYRETDLQNIFFGEMYLLSVQLNEWEEYITVKYVQRSEFGEDYVKLVSQNQHHQPKDIPINKISALALIKASIRINTMM</sequence>
<evidence type="ECO:0000256" key="2">
    <source>
        <dbReference type="ARBA" id="ARBA00023125"/>
    </source>
</evidence>
<dbReference type="Gene3D" id="2.10.109.10">
    <property type="entry name" value="Umud Fragment, subunit A"/>
    <property type="match status" value="1"/>
</dbReference>
<dbReference type="Proteomes" id="UP001173578">
    <property type="component" value="Unassembled WGS sequence"/>
</dbReference>
<reference evidence="5" key="1">
    <citation type="submission" date="2020-06" db="EMBL/GenBank/DDBJ databases">
        <authorList>
            <person name="Dong N."/>
        </authorList>
    </citation>
    <scope>NUCLEOTIDE SEQUENCE</scope>
    <source>
        <strain evidence="5">210</strain>
    </source>
</reference>
<evidence type="ECO:0000256" key="3">
    <source>
        <dbReference type="ARBA" id="ARBA00023163"/>
    </source>
</evidence>